<evidence type="ECO:0000313" key="2">
    <source>
        <dbReference type="EMBL" id="KEP26852.1"/>
    </source>
</evidence>
<dbReference type="SUPFAM" id="SSF56436">
    <property type="entry name" value="C-type lectin-like"/>
    <property type="match status" value="1"/>
</dbReference>
<proteinExistence type="predicted"/>
<keyword evidence="2" id="KW-0418">Kinase</keyword>
<dbReference type="PANTHER" id="PTHR23150">
    <property type="entry name" value="SULFATASE MODIFYING FACTOR 1, 2"/>
    <property type="match status" value="1"/>
</dbReference>
<protein>
    <submittedName>
        <fullName evidence="2">Serine/threonine protein kinase</fullName>
    </submittedName>
</protein>
<sequence>MKPDINWIQIPSGYATIGSNEEDMKKASEFWKDKLLNPAYGREKKFQKWLYKEFPSYQPYINEFFTSDTVVTNEWYQSYCDETGQTYPESLTNPELGGGKDHPAWGMDIEEAFSFCQWLSGKLGYDVSVPTEEEWEYAARGNTRHQYPWGDEFDPSYCNTHESTIEKTTPVRHYEKGRSLFGLYDMGGNVEEWVNTKYHVYEGGIEVVDDLTETLGSDYYILKGGSFARGGDLCRVARRHGKHPDPVFRFTGFRLVTRQKQHIKVGV</sequence>
<dbReference type="EMBL" id="JOTP01000006">
    <property type="protein sequence ID" value="KEP26852.1"/>
    <property type="molecule type" value="Genomic_DNA"/>
</dbReference>
<dbReference type="Pfam" id="PF03781">
    <property type="entry name" value="FGE-sulfatase"/>
    <property type="match status" value="1"/>
</dbReference>
<dbReference type="Proteomes" id="UP000028091">
    <property type="component" value="Unassembled WGS sequence"/>
</dbReference>
<dbReference type="InterPro" id="IPR005532">
    <property type="entry name" value="SUMF_dom"/>
</dbReference>
<evidence type="ECO:0000313" key="3">
    <source>
        <dbReference type="Proteomes" id="UP000028091"/>
    </source>
</evidence>
<dbReference type="Gene3D" id="3.90.1580.10">
    <property type="entry name" value="paralog of FGE (formylglycine-generating enzyme)"/>
    <property type="match status" value="1"/>
</dbReference>
<name>A0A081LC76_9BACI</name>
<accession>A0A081LC76</accession>
<reference evidence="2 3" key="1">
    <citation type="submission" date="2012-09" db="EMBL/GenBank/DDBJ databases">
        <title>Genome Sequence of Bacillus sp. DW5-4.</title>
        <authorList>
            <person name="Lai Q."/>
            <person name="Liu Y."/>
            <person name="Shao Z."/>
        </authorList>
    </citation>
    <scope>NUCLEOTIDE SEQUENCE [LARGE SCALE GENOMIC DNA]</scope>
    <source>
        <strain evidence="2 3">DW5-4</strain>
    </source>
</reference>
<keyword evidence="2" id="KW-0723">Serine/threonine-protein kinase</keyword>
<keyword evidence="3" id="KW-1185">Reference proteome</keyword>
<evidence type="ECO:0000259" key="1">
    <source>
        <dbReference type="Pfam" id="PF03781"/>
    </source>
</evidence>
<dbReference type="AlphaFoldDB" id="A0A081LC76"/>
<organism evidence="2 3">
    <name type="scientific">Bacillus zhangzhouensis</name>
    <dbReference type="NCBI Taxonomy" id="1178540"/>
    <lineage>
        <taxon>Bacteria</taxon>
        <taxon>Bacillati</taxon>
        <taxon>Bacillota</taxon>
        <taxon>Bacilli</taxon>
        <taxon>Bacillales</taxon>
        <taxon>Bacillaceae</taxon>
        <taxon>Bacillus</taxon>
    </lineage>
</organism>
<dbReference type="InterPro" id="IPR016187">
    <property type="entry name" value="CTDL_fold"/>
</dbReference>
<dbReference type="eggNOG" id="COG1262">
    <property type="taxonomic scope" value="Bacteria"/>
</dbReference>
<dbReference type="RefSeq" id="WP_034320025.1">
    <property type="nucleotide sequence ID" value="NZ_JBCMYH010000017.1"/>
</dbReference>
<dbReference type="GO" id="GO:0004674">
    <property type="term" value="F:protein serine/threonine kinase activity"/>
    <property type="evidence" value="ECO:0007669"/>
    <property type="project" value="UniProtKB-KW"/>
</dbReference>
<keyword evidence="2" id="KW-0808">Transferase</keyword>
<dbReference type="InterPro" id="IPR042095">
    <property type="entry name" value="SUMF_sf"/>
</dbReference>
<feature type="domain" description="Sulfatase-modifying factor enzyme-like" evidence="1">
    <location>
        <begin position="40"/>
        <end position="256"/>
    </location>
</feature>
<dbReference type="GO" id="GO:0120147">
    <property type="term" value="F:formylglycine-generating oxidase activity"/>
    <property type="evidence" value="ECO:0007669"/>
    <property type="project" value="TreeGrafter"/>
</dbReference>
<comment type="caution">
    <text evidence="2">The sequence shown here is derived from an EMBL/GenBank/DDBJ whole genome shotgun (WGS) entry which is preliminary data.</text>
</comment>
<dbReference type="InterPro" id="IPR051043">
    <property type="entry name" value="Sulfatase_Mod_Factor_Kinase"/>
</dbReference>
<dbReference type="PANTHER" id="PTHR23150:SF19">
    <property type="entry name" value="FORMYLGLYCINE-GENERATING ENZYME"/>
    <property type="match status" value="1"/>
</dbReference>
<gene>
    <name evidence="2" type="ORF">BA70_16660</name>
</gene>
<dbReference type="OrthoDB" id="9768004at2"/>